<protein>
    <submittedName>
        <fullName evidence="2">NOD2 isoform 6</fullName>
    </submittedName>
</protein>
<dbReference type="AlphaFoldDB" id="A0A2J8VYC4"/>
<dbReference type="EMBL" id="NDHI03003406">
    <property type="protein sequence ID" value="PNJ62503.1"/>
    <property type="molecule type" value="Genomic_DNA"/>
</dbReference>
<evidence type="ECO:0000313" key="2">
    <source>
        <dbReference type="EMBL" id="PNJ62503.1"/>
    </source>
</evidence>
<sequence length="35" mass="3704">MGEKGGSVSHDEEERASVLLGHSLGKRSRHCPVSA</sequence>
<evidence type="ECO:0000256" key="1">
    <source>
        <dbReference type="SAM" id="MobiDB-lite"/>
    </source>
</evidence>
<proteinExistence type="predicted"/>
<feature type="compositionally biased region" description="Basic residues" evidence="1">
    <location>
        <begin position="24"/>
        <end position="35"/>
    </location>
</feature>
<feature type="compositionally biased region" description="Basic and acidic residues" evidence="1">
    <location>
        <begin position="1"/>
        <end position="16"/>
    </location>
</feature>
<comment type="caution">
    <text evidence="2">The sequence shown here is derived from an EMBL/GenBank/DDBJ whole genome shotgun (WGS) entry which is preliminary data.</text>
</comment>
<gene>
    <name evidence="2" type="ORF">CR201_G0014465</name>
</gene>
<name>A0A2J8VYC4_PONAB</name>
<organism evidence="2">
    <name type="scientific">Pongo abelii</name>
    <name type="common">Sumatran orangutan</name>
    <name type="synonym">Pongo pygmaeus abelii</name>
    <dbReference type="NCBI Taxonomy" id="9601"/>
    <lineage>
        <taxon>Eukaryota</taxon>
        <taxon>Metazoa</taxon>
        <taxon>Chordata</taxon>
        <taxon>Craniata</taxon>
        <taxon>Vertebrata</taxon>
        <taxon>Euteleostomi</taxon>
        <taxon>Mammalia</taxon>
        <taxon>Eutheria</taxon>
        <taxon>Euarchontoglires</taxon>
        <taxon>Primates</taxon>
        <taxon>Haplorrhini</taxon>
        <taxon>Catarrhini</taxon>
        <taxon>Hominidae</taxon>
        <taxon>Pongo</taxon>
    </lineage>
</organism>
<accession>A0A2J8VYC4</accession>
<reference evidence="2" key="1">
    <citation type="submission" date="2017-12" db="EMBL/GenBank/DDBJ databases">
        <title>High-resolution comparative analysis of great ape genomes.</title>
        <authorList>
            <person name="Pollen A."/>
            <person name="Hastie A."/>
            <person name="Hormozdiari F."/>
            <person name="Dougherty M."/>
            <person name="Liu R."/>
            <person name="Chaisson M."/>
            <person name="Hoppe E."/>
            <person name="Hill C."/>
            <person name="Pang A."/>
            <person name="Hillier L."/>
            <person name="Baker C."/>
            <person name="Armstrong J."/>
            <person name="Shendure J."/>
            <person name="Paten B."/>
            <person name="Wilson R."/>
            <person name="Chao H."/>
            <person name="Schneider V."/>
            <person name="Ventura M."/>
            <person name="Kronenberg Z."/>
            <person name="Murali S."/>
            <person name="Gordon D."/>
            <person name="Cantsilieris S."/>
            <person name="Munson K."/>
            <person name="Nelson B."/>
            <person name="Raja A."/>
            <person name="Underwood J."/>
            <person name="Diekhans M."/>
            <person name="Fiddes I."/>
            <person name="Haussler D."/>
            <person name="Eichler E."/>
        </authorList>
    </citation>
    <scope>NUCLEOTIDE SEQUENCE [LARGE SCALE GENOMIC DNA]</scope>
    <source>
        <strain evidence="2">Susie</strain>
    </source>
</reference>
<feature type="region of interest" description="Disordered" evidence="1">
    <location>
        <begin position="1"/>
        <end position="35"/>
    </location>
</feature>